<dbReference type="OrthoDB" id="4569375at2"/>
<gene>
    <name evidence="1" type="ORF">NONO_c41920</name>
</gene>
<dbReference type="PATRIC" id="fig|1415166.3.peg.4305"/>
<evidence type="ECO:0000313" key="2">
    <source>
        <dbReference type="Proteomes" id="UP000019150"/>
    </source>
</evidence>
<evidence type="ECO:0008006" key="3">
    <source>
        <dbReference type="Google" id="ProtNLM"/>
    </source>
</evidence>
<accession>W5TP12</accession>
<sequence length="109" mass="11790">MSIEAIGYIRSDISGVNQRSDEEQLRNLAKRSGYNLRKTIVFGARTGDPEHRLAVVLNHLPTVEVVLVPSMAHFHGRAVPGAVTERAKVVAANEQSTLAMLLSTVAAGR</sequence>
<dbReference type="RefSeq" id="WP_025350392.1">
    <property type="nucleotide sequence ID" value="NZ_CP006850.1"/>
</dbReference>
<reference evidence="1 2" key="1">
    <citation type="journal article" date="2014" name="Appl. Environ. Microbiol.">
        <title>Insights into the Microbial Degradation of Rubber and Gutta-Percha by Analysis of the Complete Genome of Nocardia nova SH22a.</title>
        <authorList>
            <person name="Luo Q."/>
            <person name="Hiessl S."/>
            <person name="Poehlein A."/>
            <person name="Daniel R."/>
            <person name="Steinbuchel A."/>
        </authorList>
    </citation>
    <scope>NUCLEOTIDE SEQUENCE [LARGE SCALE GENOMIC DNA]</scope>
    <source>
        <strain evidence="1">SH22a</strain>
    </source>
</reference>
<proteinExistence type="predicted"/>
<dbReference type="HOGENOM" id="CLU_164731_0_0_11"/>
<organism evidence="1 2">
    <name type="scientific">Nocardia nova SH22a</name>
    <dbReference type="NCBI Taxonomy" id="1415166"/>
    <lineage>
        <taxon>Bacteria</taxon>
        <taxon>Bacillati</taxon>
        <taxon>Actinomycetota</taxon>
        <taxon>Actinomycetes</taxon>
        <taxon>Mycobacteriales</taxon>
        <taxon>Nocardiaceae</taxon>
        <taxon>Nocardia</taxon>
    </lineage>
</organism>
<dbReference type="AlphaFoldDB" id="W5TP12"/>
<dbReference type="Proteomes" id="UP000019150">
    <property type="component" value="Chromosome"/>
</dbReference>
<dbReference type="KEGG" id="nno:NONO_c41920"/>
<evidence type="ECO:0000313" key="1">
    <source>
        <dbReference type="EMBL" id="AHH18976.1"/>
    </source>
</evidence>
<dbReference type="STRING" id="1415166.NONO_c41920"/>
<keyword evidence="2" id="KW-1185">Reference proteome</keyword>
<dbReference type="eggNOG" id="ENOG5031F4B">
    <property type="taxonomic scope" value="Bacteria"/>
</dbReference>
<protein>
    <recommendedName>
        <fullName evidence="3">Resolvase/invertase-type recombinase catalytic domain-containing protein</fullName>
    </recommendedName>
</protein>
<name>W5TP12_9NOCA</name>
<dbReference type="EMBL" id="CP006850">
    <property type="protein sequence ID" value="AHH18976.1"/>
    <property type="molecule type" value="Genomic_DNA"/>
</dbReference>